<evidence type="ECO:0000313" key="1">
    <source>
        <dbReference type="EMBL" id="RZS75861.1"/>
    </source>
</evidence>
<protein>
    <recommendedName>
        <fullName evidence="3">PadR family transcriptional regulator</fullName>
    </recommendedName>
</protein>
<dbReference type="RefSeq" id="WP_130540197.1">
    <property type="nucleotide sequence ID" value="NZ_CP042431.1"/>
</dbReference>
<name>A0A4Q7N4E1_9BACT</name>
<evidence type="ECO:0000313" key="2">
    <source>
        <dbReference type="Proteomes" id="UP000293874"/>
    </source>
</evidence>
<dbReference type="AlphaFoldDB" id="A0A4Q7N4E1"/>
<accession>A0A4Q7N4E1</accession>
<dbReference type="Proteomes" id="UP000293874">
    <property type="component" value="Unassembled WGS sequence"/>
</dbReference>
<evidence type="ECO:0008006" key="3">
    <source>
        <dbReference type="Google" id="ProtNLM"/>
    </source>
</evidence>
<dbReference type="EMBL" id="SGXA01000001">
    <property type="protein sequence ID" value="RZS75861.1"/>
    <property type="molecule type" value="Genomic_DNA"/>
</dbReference>
<gene>
    <name evidence="1" type="ORF">EV199_1736</name>
</gene>
<comment type="caution">
    <text evidence="1">The sequence shown here is derived from an EMBL/GenBank/DDBJ whole genome shotgun (WGS) entry which is preliminary data.</text>
</comment>
<organism evidence="1 2">
    <name type="scientific">Pseudobacter ginsenosidimutans</name>
    <dbReference type="NCBI Taxonomy" id="661488"/>
    <lineage>
        <taxon>Bacteria</taxon>
        <taxon>Pseudomonadati</taxon>
        <taxon>Bacteroidota</taxon>
        <taxon>Chitinophagia</taxon>
        <taxon>Chitinophagales</taxon>
        <taxon>Chitinophagaceae</taxon>
        <taxon>Pseudobacter</taxon>
    </lineage>
</organism>
<keyword evidence="2" id="KW-1185">Reference proteome</keyword>
<proteinExistence type="predicted"/>
<sequence>MEIKKHEKLLFLLLLNKMKAWNNSIELIRVLEFKFGIFYFNDLVNSILHEEFITREYEGQVGSYFLTQKGIDVLNKDYLGIQRLLLTQYPDQNDFLNSIFARENLNK</sequence>
<reference evidence="1 2" key="1">
    <citation type="submission" date="2019-02" db="EMBL/GenBank/DDBJ databases">
        <title>Genomic Encyclopedia of Type Strains, Phase IV (KMG-IV): sequencing the most valuable type-strain genomes for metagenomic binning, comparative biology and taxonomic classification.</title>
        <authorList>
            <person name="Goeker M."/>
        </authorList>
    </citation>
    <scope>NUCLEOTIDE SEQUENCE [LARGE SCALE GENOMIC DNA]</scope>
    <source>
        <strain evidence="1 2">DSM 18116</strain>
    </source>
</reference>